<dbReference type="PANTHER" id="PTHR42749">
    <property type="entry name" value="CELL SHAPE-DETERMINING PROTEIN MREB"/>
    <property type="match status" value="1"/>
</dbReference>
<dbReference type="Gene3D" id="3.30.420.40">
    <property type="match status" value="2"/>
</dbReference>
<evidence type="ECO:0000313" key="1">
    <source>
        <dbReference type="EMBL" id="OJD32669.1"/>
    </source>
</evidence>
<protein>
    <submittedName>
        <fullName evidence="1">Actin-like atpase domain-containing protein</fullName>
    </submittedName>
</protein>
<dbReference type="OrthoDB" id="2394218at2759"/>
<name>A0A1J9RYZ5_9PEZI</name>
<comment type="caution">
    <text evidence="1">The sequence shown here is derived from an EMBL/GenBank/DDBJ whole genome shotgun (WGS) entry which is preliminary data.</text>
</comment>
<gene>
    <name evidence="1" type="ORF">BKCO1_37000145</name>
</gene>
<dbReference type="STRING" id="236234.A0A1J9RYZ5"/>
<dbReference type="Proteomes" id="UP000183809">
    <property type="component" value="Unassembled WGS sequence"/>
</dbReference>
<dbReference type="EMBL" id="MNUE01000037">
    <property type="protein sequence ID" value="OJD32669.1"/>
    <property type="molecule type" value="Genomic_DNA"/>
</dbReference>
<dbReference type="RefSeq" id="XP_020128929.1">
    <property type="nucleotide sequence ID" value="XM_020275025.1"/>
</dbReference>
<evidence type="ECO:0000313" key="2">
    <source>
        <dbReference type="Proteomes" id="UP000183809"/>
    </source>
</evidence>
<accession>A0A1J9RYZ5</accession>
<keyword evidence="2" id="KW-1185">Reference proteome</keyword>
<dbReference type="Gene3D" id="3.90.640.10">
    <property type="entry name" value="Actin, Chain A, domain 4"/>
    <property type="match status" value="1"/>
</dbReference>
<proteinExistence type="predicted"/>
<dbReference type="InterPro" id="IPR043129">
    <property type="entry name" value="ATPase_NBD"/>
</dbReference>
<dbReference type="PANTHER" id="PTHR42749:SF1">
    <property type="entry name" value="CELL SHAPE-DETERMINING PROTEIN MREB"/>
    <property type="match status" value="1"/>
</dbReference>
<reference evidence="1 2" key="1">
    <citation type="submission" date="2016-10" db="EMBL/GenBank/DDBJ databases">
        <title>Proteomics and genomics reveal pathogen-plant mechanisms compatible with a hemibiotrophic lifestyle of Diplodia corticola.</title>
        <authorList>
            <person name="Fernandes I."/>
            <person name="De Jonge R."/>
            <person name="Van De Peer Y."/>
            <person name="Devreese B."/>
            <person name="Alves A."/>
            <person name="Esteves A.C."/>
        </authorList>
    </citation>
    <scope>NUCLEOTIDE SEQUENCE [LARGE SCALE GENOMIC DNA]</scope>
    <source>
        <strain evidence="1 2">CBS 112549</strain>
    </source>
</reference>
<dbReference type="CDD" id="cd10170">
    <property type="entry name" value="ASKHA_NBD_HSP70"/>
    <property type="match status" value="1"/>
</dbReference>
<sequence>MGSTEWTPDFVIGIDFGMTCTGVSYSMGPAWPSPKTIQSWPGKIGTELANKVMTAVAYHSHSHQAQAWGFLCDTISESNRDIRIEELFKLYLDPTYVDTDPQSPSVQDAQIWFQAYMRFLHEYLEDYFFTRFPRWRNQRAEFVFSVPTTWKNPAMIAELSRLIKRAGFGENLDHVVRISLTEAEAAAVYVAKNTYQKDDVFLICDAGGGTTDINLLKLLSSSSSTQLLPLSSVEGIAAGSSLLDFKMAQIIAGRLELIKQHLVGAPADIAERMLSERFETFKCSFGSPVMNVEQLPLPVPGLGIGQSFPSAGIVDSNMVIHREELKVLFDGQIDKICNLIDTQLLYLQENYPAEQLSYIVASGGLGSSPYLLQQLKNRYELSHRMKHSNAQRVRILCAPEPQLAVCHGLVMERIQEIVSKSVVFKVRRCRVSYGILCRELYDSKKHTGRAPTVDPRDGKRWVEDQIHWIIKQGESIDTTQGVRYKYRVKRDLGAETLPWRATVVMSQLPPNQLPRSLKAYGVTPVCVLHASLMASEVHRKNRRWYAWAREHWSAELELRVFVGPADLRFELWGQNGPLNMGDGVVSVDWEAPSQMDSAHEIQGRSELEGKTHAAFGSFTS</sequence>
<dbReference type="SUPFAM" id="SSF53067">
    <property type="entry name" value="Actin-like ATPase domain"/>
    <property type="match status" value="1"/>
</dbReference>
<dbReference type="GeneID" id="31015286"/>
<dbReference type="AlphaFoldDB" id="A0A1J9RYZ5"/>
<organism evidence="1 2">
    <name type="scientific">Diplodia corticola</name>
    <dbReference type="NCBI Taxonomy" id="236234"/>
    <lineage>
        <taxon>Eukaryota</taxon>
        <taxon>Fungi</taxon>
        <taxon>Dikarya</taxon>
        <taxon>Ascomycota</taxon>
        <taxon>Pezizomycotina</taxon>
        <taxon>Dothideomycetes</taxon>
        <taxon>Dothideomycetes incertae sedis</taxon>
        <taxon>Botryosphaeriales</taxon>
        <taxon>Botryosphaeriaceae</taxon>
        <taxon>Diplodia</taxon>
    </lineage>
</organism>